<dbReference type="GO" id="GO:0051539">
    <property type="term" value="F:4 iron, 4 sulfur cluster binding"/>
    <property type="evidence" value="ECO:0007669"/>
    <property type="project" value="UniProtKB-KW"/>
</dbReference>
<dbReference type="GO" id="GO:0008616">
    <property type="term" value="P:tRNA queuosine(34) biosynthetic process"/>
    <property type="evidence" value="ECO:0007669"/>
    <property type="project" value="InterPro"/>
</dbReference>
<evidence type="ECO:0000256" key="1">
    <source>
        <dbReference type="ARBA" id="ARBA00022485"/>
    </source>
</evidence>
<dbReference type="AlphaFoldDB" id="A0A7R8WV55"/>
<keyword evidence="1" id="KW-0479">Metal-binding</keyword>
<dbReference type="Pfam" id="PF13484">
    <property type="entry name" value="Fer4_16"/>
    <property type="match status" value="1"/>
</dbReference>
<organism evidence="2">
    <name type="scientific">Cyprideis torosa</name>
    <dbReference type="NCBI Taxonomy" id="163714"/>
    <lineage>
        <taxon>Eukaryota</taxon>
        <taxon>Metazoa</taxon>
        <taxon>Ecdysozoa</taxon>
        <taxon>Arthropoda</taxon>
        <taxon>Crustacea</taxon>
        <taxon>Oligostraca</taxon>
        <taxon>Ostracoda</taxon>
        <taxon>Podocopa</taxon>
        <taxon>Podocopida</taxon>
        <taxon>Cytherocopina</taxon>
        <taxon>Cytheroidea</taxon>
        <taxon>Cytherideidae</taxon>
        <taxon>Cyprideis</taxon>
    </lineage>
</organism>
<reference evidence="2" key="1">
    <citation type="submission" date="2020-11" db="EMBL/GenBank/DDBJ databases">
        <authorList>
            <person name="Tran Van P."/>
        </authorList>
    </citation>
    <scope>NUCLEOTIDE SEQUENCE</scope>
</reference>
<dbReference type="InterPro" id="IPR017900">
    <property type="entry name" value="4Fe4S_Fe_S_CS"/>
</dbReference>
<dbReference type="NCBIfam" id="TIGR00276">
    <property type="entry name" value="tRNA epoxyqueuosine(34) reductase QueG"/>
    <property type="match status" value="1"/>
</dbReference>
<accession>A0A7R8WV55</accession>
<dbReference type="PANTHER" id="PTHR30002">
    <property type="entry name" value="EPOXYQUEUOSINE REDUCTASE"/>
    <property type="match status" value="1"/>
</dbReference>
<dbReference type="GO" id="GO:0052693">
    <property type="term" value="F:epoxyqueuosine reductase activity"/>
    <property type="evidence" value="ECO:0007669"/>
    <property type="project" value="TreeGrafter"/>
</dbReference>
<protein>
    <submittedName>
        <fullName evidence="2">Uncharacterized protein</fullName>
    </submittedName>
</protein>
<keyword evidence="1" id="KW-0411">Iron-sulfur</keyword>
<gene>
    <name evidence="2" type="ORF">CTOB1V02_LOCUS16299</name>
</gene>
<dbReference type="SUPFAM" id="SSF46548">
    <property type="entry name" value="alpha-helical ferredoxin"/>
    <property type="match status" value="1"/>
</dbReference>
<sequence length="173" mass="20080">MERSWAQRSGLGWIGKHSLLISKSKGSYFFLAEIITDLELEADVPFSTDHCGTCTRCVDACPTEAIIPDKTVDASKCISYFTIELKDEIPAEFREKFKDWMFGCDICLDVCPWNRFSLPHSEPRFEPRSEILEYSKKDWEEITEDLFKDLFANSAVERTKFSGLKRNLKFIKR</sequence>
<name>A0A7R8WV55_9CRUS</name>
<dbReference type="PANTHER" id="PTHR30002:SF4">
    <property type="entry name" value="EPOXYQUEUOSINE REDUCTASE"/>
    <property type="match status" value="1"/>
</dbReference>
<dbReference type="InterPro" id="IPR017896">
    <property type="entry name" value="4Fe4S_Fe-S-bd"/>
</dbReference>
<dbReference type="Gene3D" id="3.30.70.20">
    <property type="match status" value="1"/>
</dbReference>
<dbReference type="EMBL" id="OB702375">
    <property type="protein sequence ID" value="CAD7238484.1"/>
    <property type="molecule type" value="Genomic_DNA"/>
</dbReference>
<dbReference type="PROSITE" id="PS00198">
    <property type="entry name" value="4FE4S_FER_1"/>
    <property type="match status" value="1"/>
</dbReference>
<evidence type="ECO:0000313" key="2">
    <source>
        <dbReference type="EMBL" id="CAD7238484.1"/>
    </source>
</evidence>
<keyword evidence="1" id="KW-0408">Iron</keyword>
<dbReference type="InterPro" id="IPR004453">
    <property type="entry name" value="QueG"/>
</dbReference>
<keyword evidence="1" id="KW-0004">4Fe-4S</keyword>
<proteinExistence type="predicted"/>
<dbReference type="PROSITE" id="PS51379">
    <property type="entry name" value="4FE4S_FER_2"/>
    <property type="match status" value="1"/>
</dbReference>
<dbReference type="OrthoDB" id="448200at2759"/>